<dbReference type="Proteomes" id="UP001589793">
    <property type="component" value="Unassembled WGS sequence"/>
</dbReference>
<dbReference type="SUPFAM" id="SSF142906">
    <property type="entry name" value="YjbR-like"/>
    <property type="match status" value="1"/>
</dbReference>
<proteinExistence type="predicted"/>
<sequence length="138" mass="15240">MDGTALVERAVDRAQELPGAQLTHPFGEGWEVYKVSGRVFLLTTALRGVPLVNLKARPADGVALRRAFASIAPGYHMDKRHWITLRGGEDLDGELVDDLVTESYLLVLEKLPRRARPVDPEEFARVVAARLARGPSRS</sequence>
<dbReference type="EMBL" id="JBHLSV010000007">
    <property type="protein sequence ID" value="MFC0673875.1"/>
    <property type="molecule type" value="Genomic_DNA"/>
</dbReference>
<evidence type="ECO:0000313" key="2">
    <source>
        <dbReference type="Proteomes" id="UP001589793"/>
    </source>
</evidence>
<organism evidence="1 2">
    <name type="scientific">Brachybacterium hainanense</name>
    <dbReference type="NCBI Taxonomy" id="1541174"/>
    <lineage>
        <taxon>Bacteria</taxon>
        <taxon>Bacillati</taxon>
        <taxon>Actinomycetota</taxon>
        <taxon>Actinomycetes</taxon>
        <taxon>Micrococcales</taxon>
        <taxon>Dermabacteraceae</taxon>
        <taxon>Brachybacterium</taxon>
    </lineage>
</organism>
<dbReference type="PANTHER" id="PTHR35145:SF1">
    <property type="entry name" value="CYTOPLASMIC PROTEIN"/>
    <property type="match status" value="1"/>
</dbReference>
<name>A0ABV6RA61_9MICO</name>
<keyword evidence="1" id="KW-0238">DNA-binding</keyword>
<dbReference type="Gene3D" id="3.90.1150.30">
    <property type="match status" value="1"/>
</dbReference>
<dbReference type="InterPro" id="IPR038056">
    <property type="entry name" value="YjbR-like_sf"/>
</dbReference>
<dbReference type="GO" id="GO:0003677">
    <property type="term" value="F:DNA binding"/>
    <property type="evidence" value="ECO:0007669"/>
    <property type="project" value="UniProtKB-KW"/>
</dbReference>
<protein>
    <submittedName>
        <fullName evidence="1">MmcQ/YjbR family DNA-binding protein</fullName>
    </submittedName>
</protein>
<evidence type="ECO:0000313" key="1">
    <source>
        <dbReference type="EMBL" id="MFC0673875.1"/>
    </source>
</evidence>
<dbReference type="PANTHER" id="PTHR35145">
    <property type="entry name" value="CYTOPLASMIC PROTEIN-RELATED"/>
    <property type="match status" value="1"/>
</dbReference>
<comment type="caution">
    <text evidence="1">The sequence shown here is derived from an EMBL/GenBank/DDBJ whole genome shotgun (WGS) entry which is preliminary data.</text>
</comment>
<keyword evidence="2" id="KW-1185">Reference proteome</keyword>
<dbReference type="InterPro" id="IPR058532">
    <property type="entry name" value="YjbR/MT2646/Rv2570-like"/>
</dbReference>
<dbReference type="RefSeq" id="WP_376979796.1">
    <property type="nucleotide sequence ID" value="NZ_JBHLSV010000007.1"/>
</dbReference>
<gene>
    <name evidence="1" type="ORF">ACFFF6_07895</name>
</gene>
<accession>A0ABV6RA61</accession>
<dbReference type="InterPro" id="IPR007351">
    <property type="entry name" value="YjbR"/>
</dbReference>
<dbReference type="Pfam" id="PF04237">
    <property type="entry name" value="YjbR"/>
    <property type="match status" value="1"/>
</dbReference>
<reference evidence="1 2" key="1">
    <citation type="submission" date="2024-09" db="EMBL/GenBank/DDBJ databases">
        <authorList>
            <person name="Sun Q."/>
            <person name="Mori K."/>
        </authorList>
    </citation>
    <scope>NUCLEOTIDE SEQUENCE [LARGE SCALE GENOMIC DNA]</scope>
    <source>
        <strain evidence="1 2">CICC 10874</strain>
    </source>
</reference>